<comment type="caution">
    <text evidence="2">The sequence shown here is derived from an EMBL/GenBank/DDBJ whole genome shotgun (WGS) entry which is preliminary data.</text>
</comment>
<name>A0A916N339_9BACT</name>
<dbReference type="AlphaFoldDB" id="A0A916N339"/>
<dbReference type="RefSeq" id="WP_215237807.1">
    <property type="nucleotide sequence ID" value="NZ_CAJRAF010000001.1"/>
</dbReference>
<dbReference type="InterPro" id="IPR024079">
    <property type="entry name" value="MetalloPept_cat_dom_sf"/>
</dbReference>
<dbReference type="GO" id="GO:0006508">
    <property type="term" value="P:proteolysis"/>
    <property type="evidence" value="ECO:0007669"/>
    <property type="project" value="InterPro"/>
</dbReference>
<keyword evidence="3" id="KW-1185">Reference proteome</keyword>
<dbReference type="Gene3D" id="3.40.390.10">
    <property type="entry name" value="Collagenase (Catalytic Domain)"/>
    <property type="match status" value="1"/>
</dbReference>
<proteinExistence type="predicted"/>
<organism evidence="2 3">
    <name type="scientific">Dyadobacter helix</name>
    <dbReference type="NCBI Taxonomy" id="2822344"/>
    <lineage>
        <taxon>Bacteria</taxon>
        <taxon>Pseudomonadati</taxon>
        <taxon>Bacteroidota</taxon>
        <taxon>Cytophagia</taxon>
        <taxon>Cytophagales</taxon>
        <taxon>Spirosomataceae</taxon>
        <taxon>Dyadobacter</taxon>
    </lineage>
</organism>
<dbReference type="InterPro" id="IPR001506">
    <property type="entry name" value="Peptidase_M12A"/>
</dbReference>
<evidence type="ECO:0000313" key="2">
    <source>
        <dbReference type="EMBL" id="CAG4993167.1"/>
    </source>
</evidence>
<feature type="domain" description="Peptidase metallopeptidase" evidence="1">
    <location>
        <begin position="45"/>
        <end position="201"/>
    </location>
</feature>
<dbReference type="EMBL" id="CAJRAF010000001">
    <property type="protein sequence ID" value="CAG4993167.1"/>
    <property type="molecule type" value="Genomic_DNA"/>
</dbReference>
<dbReference type="SMART" id="SM00235">
    <property type="entry name" value="ZnMc"/>
    <property type="match status" value="1"/>
</dbReference>
<dbReference type="GO" id="GO:0004222">
    <property type="term" value="F:metalloendopeptidase activity"/>
    <property type="evidence" value="ECO:0007669"/>
    <property type="project" value="InterPro"/>
</dbReference>
<accession>A0A916N339</accession>
<sequence length="364" mass="40775">MAKKDTPASIVENETSPHYCTMVNVPPVQLPPDVSGMRSHMIVMTRKKWANGTKLKYYFYNGSTDGSPANWKGTTTQKNVVKDAFAAWKNLGIGLEFGETTDRNEAEIRIGFLPGDGSWSYVGRDVIDLVPSPDERTMNFGWDITHEMDTAIHEIGHTLGAPHEHQNPFAGIVWDEEAVYASLAQPPNSWSRETTFHNIIRKLSPTEVEGSTHDPNSVMHYPFGPGMIKEPAEFRNGINPAGGLSAKDKEFVRKFYPPLVAADYIEMKVSQSQVLDIKAGQQKNFVFKPLTSRKYKIETFGAMDTVMVLFERTAGGEVYLSGDDDSGTDFNSKINIRLIKGREYIVRLRLYYAEREGSGSVMVY</sequence>
<dbReference type="GO" id="GO:0008270">
    <property type="term" value="F:zinc ion binding"/>
    <property type="evidence" value="ECO:0007669"/>
    <property type="project" value="InterPro"/>
</dbReference>
<dbReference type="Proteomes" id="UP000680038">
    <property type="component" value="Unassembled WGS sequence"/>
</dbReference>
<protein>
    <recommendedName>
        <fullName evidence="1">Peptidase metallopeptidase domain-containing protein</fullName>
    </recommendedName>
</protein>
<gene>
    <name evidence="2" type="ORF">DYBT9275_01117</name>
</gene>
<evidence type="ECO:0000313" key="3">
    <source>
        <dbReference type="Proteomes" id="UP000680038"/>
    </source>
</evidence>
<reference evidence="2" key="1">
    <citation type="submission" date="2021-04" db="EMBL/GenBank/DDBJ databases">
        <authorList>
            <person name="Rodrigo-Torres L."/>
            <person name="Arahal R. D."/>
            <person name="Lucena T."/>
        </authorList>
    </citation>
    <scope>NUCLEOTIDE SEQUENCE</scope>
    <source>
        <strain evidence="2">CECT 9275</strain>
    </source>
</reference>
<dbReference type="SUPFAM" id="SSF55486">
    <property type="entry name" value="Metalloproteases ('zincins'), catalytic domain"/>
    <property type="match status" value="1"/>
</dbReference>
<dbReference type="InterPro" id="IPR006026">
    <property type="entry name" value="Peptidase_Metallo"/>
</dbReference>
<evidence type="ECO:0000259" key="1">
    <source>
        <dbReference type="SMART" id="SM00235"/>
    </source>
</evidence>
<dbReference type="Pfam" id="PF01400">
    <property type="entry name" value="Astacin"/>
    <property type="match status" value="1"/>
</dbReference>